<feature type="transmembrane region" description="Helical" evidence="1">
    <location>
        <begin position="62"/>
        <end position="83"/>
    </location>
</feature>
<dbReference type="EnsemblMetazoa" id="AFAF020576-RA">
    <property type="protein sequence ID" value="AFAF020576-PA"/>
    <property type="gene ID" value="AFAF020576"/>
</dbReference>
<evidence type="ECO:0000256" key="1">
    <source>
        <dbReference type="SAM" id="Phobius"/>
    </source>
</evidence>
<dbReference type="AlphaFoldDB" id="A0A182R0I8"/>
<organism evidence="2 3">
    <name type="scientific">Anopheles farauti</name>
    <dbReference type="NCBI Taxonomy" id="69004"/>
    <lineage>
        <taxon>Eukaryota</taxon>
        <taxon>Metazoa</taxon>
        <taxon>Ecdysozoa</taxon>
        <taxon>Arthropoda</taxon>
        <taxon>Hexapoda</taxon>
        <taxon>Insecta</taxon>
        <taxon>Pterygota</taxon>
        <taxon>Neoptera</taxon>
        <taxon>Endopterygota</taxon>
        <taxon>Diptera</taxon>
        <taxon>Nematocera</taxon>
        <taxon>Culicoidea</taxon>
        <taxon>Culicidae</taxon>
        <taxon>Anophelinae</taxon>
        <taxon>Anopheles</taxon>
    </lineage>
</organism>
<proteinExistence type="predicted"/>
<evidence type="ECO:0000313" key="3">
    <source>
        <dbReference type="Proteomes" id="UP000075886"/>
    </source>
</evidence>
<reference evidence="2" key="2">
    <citation type="submission" date="2020-05" db="UniProtKB">
        <authorList>
            <consortium name="EnsemblMetazoa"/>
        </authorList>
    </citation>
    <scope>IDENTIFICATION</scope>
    <source>
        <strain evidence="2">FAR1</strain>
    </source>
</reference>
<dbReference type="VEuPathDB" id="VectorBase:AFAF020576"/>
<protein>
    <submittedName>
        <fullName evidence="2">Uncharacterized protein</fullName>
    </submittedName>
</protein>
<keyword evidence="3" id="KW-1185">Reference proteome</keyword>
<keyword evidence="1" id="KW-1133">Transmembrane helix</keyword>
<sequence length="126" mass="13929">MLYWVMVADDCVVACREGVAGLSRRGRVAGTLAALWDDQQCVRPASRKALMLLSCSLTRSSVAVFLLPFLLLGRLLLVVLILYPDPFATDILPYVSPTGLPLELMTEDKRTLLRATLRELSGLHSR</sequence>
<dbReference type="EMBL" id="AXCN02001850">
    <property type="status" value="NOT_ANNOTATED_CDS"/>
    <property type="molecule type" value="Genomic_DNA"/>
</dbReference>
<name>A0A182R0I8_9DIPT</name>
<reference evidence="3" key="1">
    <citation type="submission" date="2014-01" db="EMBL/GenBank/DDBJ databases">
        <title>The Genome Sequence of Anopheles farauti FAR1 (V2).</title>
        <authorList>
            <consortium name="The Broad Institute Genomics Platform"/>
            <person name="Neafsey D.E."/>
            <person name="Besansky N."/>
            <person name="Howell P."/>
            <person name="Walton C."/>
            <person name="Young S.K."/>
            <person name="Zeng Q."/>
            <person name="Gargeya S."/>
            <person name="Fitzgerald M."/>
            <person name="Haas B."/>
            <person name="Abouelleil A."/>
            <person name="Allen A.W."/>
            <person name="Alvarado L."/>
            <person name="Arachchi H.M."/>
            <person name="Berlin A.M."/>
            <person name="Chapman S.B."/>
            <person name="Gainer-Dewar J."/>
            <person name="Goldberg J."/>
            <person name="Griggs A."/>
            <person name="Gujja S."/>
            <person name="Hansen M."/>
            <person name="Howarth C."/>
            <person name="Imamovic A."/>
            <person name="Ireland A."/>
            <person name="Larimer J."/>
            <person name="McCowan C."/>
            <person name="Murphy C."/>
            <person name="Pearson M."/>
            <person name="Poon T.W."/>
            <person name="Priest M."/>
            <person name="Roberts A."/>
            <person name="Saif S."/>
            <person name="Shea T."/>
            <person name="Sisk P."/>
            <person name="Sykes S."/>
            <person name="Wortman J."/>
            <person name="Nusbaum C."/>
            <person name="Birren B."/>
        </authorList>
    </citation>
    <scope>NUCLEOTIDE SEQUENCE [LARGE SCALE GENOMIC DNA]</scope>
    <source>
        <strain evidence="3">FAR1</strain>
    </source>
</reference>
<keyword evidence="1" id="KW-0472">Membrane</keyword>
<evidence type="ECO:0000313" key="2">
    <source>
        <dbReference type="EnsemblMetazoa" id="AFAF020576-PA"/>
    </source>
</evidence>
<keyword evidence="1" id="KW-0812">Transmembrane</keyword>
<accession>A0A182R0I8</accession>
<dbReference type="Proteomes" id="UP000075886">
    <property type="component" value="Unassembled WGS sequence"/>
</dbReference>